<feature type="region of interest" description="Disordered" evidence="1">
    <location>
        <begin position="280"/>
        <end position="302"/>
    </location>
</feature>
<feature type="chain" id="PRO_5020619921" evidence="3">
    <location>
        <begin position="30"/>
        <end position="483"/>
    </location>
</feature>
<keyword evidence="5" id="KW-1185">Reference proteome</keyword>
<sequence length="483" mass="49623">MRAISFVGFGAFVALLITFFLSLGHGVLATSVDSVATPMTTATARPAYFRPGGGNSTAVNHDLWVSHGNLQDRDNNCECFDPENTCCMAAHNGTAPFCVGKGGTYCIGPGKGCCPISQVCGNSLVTGYDATASVCKATALASSLCCPSSLPHYTSSDGLWSGCYPGTIPTSLAFSGLRSGTLGQAFTHSVDVAVVSLSAYFQNTTTLTGGYDVTSSRVNTIVISTSTPIQTMTNSTKSTGGYYVISSYDSVKGHEVEVRVHMSTTTRTTTFTPVMVQELSTPGSSSSLTPASATASASDNATLTVTGPPTTITMTVYPGFNYSSFKASESAPTPVEPLGTHNLTLSGTTFSASPGPAKITVTITSTSTQGSSTLLLATLSTKSSDSGVSFSSGESSRTILSTVSPATHSRSTTTTTEVITASQSVSVCYNTAKNTRGPCTTATDNGIQYKGAVTTTLTSDATMTIALTATLVVWLIIVIALGV</sequence>
<accession>A0A4U0W7L6</accession>
<evidence type="ECO:0000313" key="4">
    <source>
        <dbReference type="EMBL" id="TKA58228.1"/>
    </source>
</evidence>
<proteinExistence type="predicted"/>
<dbReference type="OrthoDB" id="2426396at2759"/>
<protein>
    <submittedName>
        <fullName evidence="4">Uncharacterized protein</fullName>
    </submittedName>
</protein>
<keyword evidence="2" id="KW-1133">Transmembrane helix</keyword>
<feature type="signal peptide" evidence="3">
    <location>
        <begin position="1"/>
        <end position="29"/>
    </location>
</feature>
<evidence type="ECO:0000313" key="5">
    <source>
        <dbReference type="Proteomes" id="UP000308768"/>
    </source>
</evidence>
<dbReference type="AlphaFoldDB" id="A0A4U0W7L6"/>
<gene>
    <name evidence="4" type="ORF">B0A49_10997</name>
</gene>
<evidence type="ECO:0000256" key="2">
    <source>
        <dbReference type="SAM" id="Phobius"/>
    </source>
</evidence>
<evidence type="ECO:0000256" key="1">
    <source>
        <dbReference type="SAM" id="MobiDB-lite"/>
    </source>
</evidence>
<keyword evidence="2" id="KW-0472">Membrane</keyword>
<keyword evidence="2" id="KW-0812">Transmembrane</keyword>
<dbReference type="Proteomes" id="UP000308768">
    <property type="component" value="Unassembled WGS sequence"/>
</dbReference>
<feature type="transmembrane region" description="Helical" evidence="2">
    <location>
        <begin position="463"/>
        <end position="482"/>
    </location>
</feature>
<name>A0A4U0W7L6_9PEZI</name>
<reference evidence="4 5" key="1">
    <citation type="submission" date="2017-03" db="EMBL/GenBank/DDBJ databases">
        <title>Genomes of endolithic fungi from Antarctica.</title>
        <authorList>
            <person name="Coleine C."/>
            <person name="Masonjones S."/>
            <person name="Stajich J.E."/>
        </authorList>
    </citation>
    <scope>NUCLEOTIDE SEQUENCE [LARGE SCALE GENOMIC DNA]</scope>
    <source>
        <strain evidence="4 5">CCFEE 5187</strain>
    </source>
</reference>
<dbReference type="EMBL" id="NAJN01002067">
    <property type="protein sequence ID" value="TKA58228.1"/>
    <property type="molecule type" value="Genomic_DNA"/>
</dbReference>
<organism evidence="4 5">
    <name type="scientific">Cryomyces minteri</name>
    <dbReference type="NCBI Taxonomy" id="331657"/>
    <lineage>
        <taxon>Eukaryota</taxon>
        <taxon>Fungi</taxon>
        <taxon>Dikarya</taxon>
        <taxon>Ascomycota</taxon>
        <taxon>Pezizomycotina</taxon>
        <taxon>Dothideomycetes</taxon>
        <taxon>Dothideomycetes incertae sedis</taxon>
        <taxon>Cryomyces</taxon>
    </lineage>
</organism>
<evidence type="ECO:0000256" key="3">
    <source>
        <dbReference type="SAM" id="SignalP"/>
    </source>
</evidence>
<comment type="caution">
    <text evidence="4">The sequence shown here is derived from an EMBL/GenBank/DDBJ whole genome shotgun (WGS) entry which is preliminary data.</text>
</comment>
<keyword evidence="3" id="KW-0732">Signal</keyword>